<dbReference type="PANTHER" id="PTHR12176">
    <property type="entry name" value="SAM-DEPENDENT METHYLTRANSFERASE SUPERFAMILY PROTEIN"/>
    <property type="match status" value="1"/>
</dbReference>
<dbReference type="GO" id="GO:0032259">
    <property type="term" value="P:methylation"/>
    <property type="evidence" value="ECO:0007669"/>
    <property type="project" value="UniProtKB-KW"/>
</dbReference>
<dbReference type="Gene3D" id="3.40.50.150">
    <property type="entry name" value="Vaccinia Virus protein VP39"/>
    <property type="match status" value="1"/>
</dbReference>
<dbReference type="Pfam" id="PF08241">
    <property type="entry name" value="Methyltransf_11"/>
    <property type="match status" value="1"/>
</dbReference>
<evidence type="ECO:0000256" key="4">
    <source>
        <dbReference type="SAM" id="MobiDB-lite"/>
    </source>
</evidence>
<proteinExistence type="inferred from homology"/>
<keyword evidence="7" id="KW-1185">Reference proteome</keyword>
<feature type="domain" description="Methyltransferase type 11" evidence="5">
    <location>
        <begin position="129"/>
        <end position="231"/>
    </location>
</feature>
<evidence type="ECO:0000313" key="7">
    <source>
        <dbReference type="Proteomes" id="UP000823388"/>
    </source>
</evidence>
<keyword evidence="2" id="KW-0489">Methyltransferase</keyword>
<accession>A0A8T0UFG0</accession>
<dbReference type="InterPro" id="IPR051419">
    <property type="entry name" value="Lys/N-term_MeTrsfase_sf"/>
</dbReference>
<name>A0A8T0UFG0_PANVG</name>
<protein>
    <recommendedName>
        <fullName evidence="5">Methyltransferase type 11 domain-containing protein</fullName>
    </recommendedName>
</protein>
<dbReference type="InterPro" id="IPR029063">
    <property type="entry name" value="SAM-dependent_MTases_sf"/>
</dbReference>
<evidence type="ECO:0000259" key="5">
    <source>
        <dbReference type="Pfam" id="PF08241"/>
    </source>
</evidence>
<keyword evidence="3" id="KW-0808">Transferase</keyword>
<dbReference type="FunFam" id="3.40.50.150:FF:000252">
    <property type="entry name" value="EEF1A lysine methyltransferase 4"/>
    <property type="match status" value="1"/>
</dbReference>
<dbReference type="GO" id="GO:0008757">
    <property type="term" value="F:S-adenosylmethionine-dependent methyltransferase activity"/>
    <property type="evidence" value="ECO:0007669"/>
    <property type="project" value="InterPro"/>
</dbReference>
<organism evidence="6 7">
    <name type="scientific">Panicum virgatum</name>
    <name type="common">Blackwell switchgrass</name>
    <dbReference type="NCBI Taxonomy" id="38727"/>
    <lineage>
        <taxon>Eukaryota</taxon>
        <taxon>Viridiplantae</taxon>
        <taxon>Streptophyta</taxon>
        <taxon>Embryophyta</taxon>
        <taxon>Tracheophyta</taxon>
        <taxon>Spermatophyta</taxon>
        <taxon>Magnoliopsida</taxon>
        <taxon>Liliopsida</taxon>
        <taxon>Poales</taxon>
        <taxon>Poaceae</taxon>
        <taxon>PACMAD clade</taxon>
        <taxon>Panicoideae</taxon>
        <taxon>Panicodae</taxon>
        <taxon>Paniceae</taxon>
        <taxon>Panicinae</taxon>
        <taxon>Panicum</taxon>
        <taxon>Panicum sect. Hiantes</taxon>
    </lineage>
</organism>
<dbReference type="AlphaFoldDB" id="A0A8T0UFG0"/>
<feature type="compositionally biased region" description="Polar residues" evidence="4">
    <location>
        <begin position="35"/>
        <end position="50"/>
    </location>
</feature>
<reference evidence="6" key="1">
    <citation type="submission" date="2020-05" db="EMBL/GenBank/DDBJ databases">
        <title>WGS assembly of Panicum virgatum.</title>
        <authorList>
            <person name="Lovell J.T."/>
            <person name="Jenkins J."/>
            <person name="Shu S."/>
            <person name="Juenger T.E."/>
            <person name="Schmutz J."/>
        </authorList>
    </citation>
    <scope>NUCLEOTIDE SEQUENCE</scope>
    <source>
        <strain evidence="6">AP13</strain>
    </source>
</reference>
<dbReference type="EMBL" id="CM029042">
    <property type="protein sequence ID" value="KAG2619524.1"/>
    <property type="molecule type" value="Genomic_DNA"/>
</dbReference>
<dbReference type="InterPro" id="IPR013216">
    <property type="entry name" value="Methyltransf_11"/>
</dbReference>
<dbReference type="Proteomes" id="UP000823388">
    <property type="component" value="Chromosome 3N"/>
</dbReference>
<gene>
    <name evidence="6" type="ORF">PVAP13_3NG078300</name>
</gene>
<evidence type="ECO:0000256" key="3">
    <source>
        <dbReference type="ARBA" id="ARBA00022679"/>
    </source>
</evidence>
<feature type="compositionally biased region" description="Gly residues" evidence="4">
    <location>
        <begin position="65"/>
        <end position="75"/>
    </location>
</feature>
<feature type="compositionally biased region" description="Basic and acidic residues" evidence="4">
    <location>
        <begin position="55"/>
        <end position="64"/>
    </location>
</feature>
<feature type="region of interest" description="Disordered" evidence="4">
    <location>
        <begin position="35"/>
        <end position="75"/>
    </location>
</feature>
<evidence type="ECO:0000256" key="2">
    <source>
        <dbReference type="ARBA" id="ARBA00022603"/>
    </source>
</evidence>
<evidence type="ECO:0000256" key="1">
    <source>
        <dbReference type="ARBA" id="ARBA00008361"/>
    </source>
</evidence>
<comment type="caution">
    <text evidence="6">The sequence shown here is derived from an EMBL/GenBank/DDBJ whole genome shotgun (WGS) entry which is preliminary data.</text>
</comment>
<comment type="similarity">
    <text evidence="1">Belongs to the methyltransferase superfamily.</text>
</comment>
<dbReference type="CDD" id="cd02440">
    <property type="entry name" value="AdoMet_MTases"/>
    <property type="match status" value="1"/>
</dbReference>
<evidence type="ECO:0000313" key="6">
    <source>
        <dbReference type="EMBL" id="KAG2619524.1"/>
    </source>
</evidence>
<dbReference type="SUPFAM" id="SSF53335">
    <property type="entry name" value="S-adenosyl-L-methionine-dependent methyltransferases"/>
    <property type="match status" value="1"/>
</dbReference>
<sequence length="314" mass="34710">MRRVPSRPRCLRTRARTLFVTAASCAVCRTASLQPRVSSSDPPASSDQNPLPSPRDSRARREGMESGGVGMGGGECRSNDYGDAAYWDARYSSSGSRASGGGEFFDWYQTYAALRPLLRARIPAASRVLMVGCGNSLLSEDMAKDGYKDIVNIDISSVVIEHMREKHKEIPQLTYMQMDVRDMTFFGDESFDCVLDKGTLDAMMCADDAPDGASKMLAEVARLLRPHGIYLLITYGAPKERVPLLSQAGCRWSIALYIMPTPRYQLKMSKGAPQSTMEEVALTEDGQLPPDYVLKDPESHFIYICHKLAVKEAN</sequence>
<dbReference type="PANTHER" id="PTHR12176:SF82">
    <property type="entry name" value="S-ADENOSYL-L-METHIONINE-DEPENDENT METHYLTRANSFERASE SUPERFAMILY PROTEIN"/>
    <property type="match status" value="1"/>
</dbReference>